<evidence type="ECO:0000313" key="1">
    <source>
        <dbReference type="EMBL" id="CAB4145137.1"/>
    </source>
</evidence>
<dbReference type="EMBL" id="LR796644">
    <property type="protein sequence ID" value="CAB4156670.1"/>
    <property type="molecule type" value="Genomic_DNA"/>
</dbReference>
<evidence type="ECO:0000313" key="5">
    <source>
        <dbReference type="EMBL" id="CAB4191835.1"/>
    </source>
</evidence>
<evidence type="ECO:0000313" key="3">
    <source>
        <dbReference type="EMBL" id="CAB4160427.1"/>
    </source>
</evidence>
<name>A0A6J7X3U9_9CAUD</name>
<gene>
    <name evidence="5" type="ORF">UFOVP1217_166</name>
    <name evidence="6" type="ORF">UFOVP1343_150</name>
    <name evidence="7" type="ORF">UFOVP1438_11</name>
    <name evidence="8" type="ORF">UFOVP1592_7</name>
    <name evidence="1" type="ORF">UFOVP465_56</name>
    <name evidence="2" type="ORF">UFOVP666_102</name>
    <name evidence="3" type="ORF">UFOVP727_179</name>
    <name evidence="9" type="ORF">UFOVP741_182</name>
    <name evidence="4" type="ORF">UFOVP819_130</name>
</gene>
<evidence type="ECO:0000313" key="7">
    <source>
        <dbReference type="EMBL" id="CAB4212449.1"/>
    </source>
</evidence>
<proteinExistence type="predicted"/>
<dbReference type="EMBL" id="LR797305">
    <property type="protein sequence ID" value="CAB4200803.1"/>
    <property type="molecule type" value="Genomic_DNA"/>
</dbReference>
<reference evidence="9" key="1">
    <citation type="submission" date="2020-05" db="EMBL/GenBank/DDBJ databases">
        <authorList>
            <person name="Chiriac C."/>
            <person name="Salcher M."/>
            <person name="Ghai R."/>
            <person name="Kavagutti S V."/>
        </authorList>
    </citation>
    <scope>NUCLEOTIDE SEQUENCE</scope>
</reference>
<evidence type="ECO:0000313" key="6">
    <source>
        <dbReference type="EMBL" id="CAB4200803.1"/>
    </source>
</evidence>
<dbReference type="EMBL" id="LR797452">
    <property type="protein sequence ID" value="CAB4217071.1"/>
    <property type="molecule type" value="Genomic_DNA"/>
</dbReference>
<evidence type="ECO:0000313" key="8">
    <source>
        <dbReference type="EMBL" id="CAB4217071.1"/>
    </source>
</evidence>
<accession>A0A6J7X3U9</accession>
<evidence type="ECO:0000313" key="2">
    <source>
        <dbReference type="EMBL" id="CAB4156670.1"/>
    </source>
</evidence>
<evidence type="ECO:0000313" key="4">
    <source>
        <dbReference type="EMBL" id="CAB4164829.1"/>
    </source>
</evidence>
<sequence length="45" mass="5099">MKDTEQAIVEVTLDALDETVNELERLMALLAERLGAKPVTHYQDK</sequence>
<organism evidence="9">
    <name type="scientific">uncultured Caudovirales phage</name>
    <dbReference type="NCBI Taxonomy" id="2100421"/>
    <lineage>
        <taxon>Viruses</taxon>
        <taxon>Duplodnaviria</taxon>
        <taxon>Heunggongvirae</taxon>
        <taxon>Uroviricota</taxon>
        <taxon>Caudoviricetes</taxon>
        <taxon>Peduoviridae</taxon>
        <taxon>Maltschvirus</taxon>
        <taxon>Maltschvirus maltsch</taxon>
    </lineage>
</organism>
<dbReference type="EMBL" id="LR796762">
    <property type="protein sequence ID" value="CAB4164829.1"/>
    <property type="molecule type" value="Genomic_DNA"/>
</dbReference>
<dbReference type="EMBL" id="LR798341">
    <property type="protein sequence ID" value="CAB5225259.1"/>
    <property type="molecule type" value="Genomic_DNA"/>
</dbReference>
<dbReference type="EMBL" id="LR796698">
    <property type="protein sequence ID" value="CAB4160427.1"/>
    <property type="molecule type" value="Genomic_DNA"/>
</dbReference>
<protein>
    <submittedName>
        <fullName evidence="9">Uncharacterized protein</fullName>
    </submittedName>
</protein>
<dbReference type="EMBL" id="LR797177">
    <property type="protein sequence ID" value="CAB4191835.1"/>
    <property type="molecule type" value="Genomic_DNA"/>
</dbReference>
<dbReference type="EMBL" id="LR796443">
    <property type="protein sequence ID" value="CAB4145137.1"/>
    <property type="molecule type" value="Genomic_DNA"/>
</dbReference>
<dbReference type="EMBL" id="LR797395">
    <property type="protein sequence ID" value="CAB4212449.1"/>
    <property type="molecule type" value="Genomic_DNA"/>
</dbReference>
<evidence type="ECO:0000313" key="9">
    <source>
        <dbReference type="EMBL" id="CAB5225259.1"/>
    </source>
</evidence>